<protein>
    <submittedName>
        <fullName evidence="1">Uncharacterized protein</fullName>
    </submittedName>
</protein>
<sequence>MPGGSPGMGPGMGSQFMGQQSYGEAVSKGYGQPVMYGRPSAAYNPGSAYGGSAPVTPVTVEAPVWAFVPPSDFTQAAAAAVAAAAATATATATATVAAIQEKQNQEMSYGQMGGASSYSTQFLSHSGPRGPPPGMVSSRPGPPPTGGGLYPSHPAQAQKMPQHGGYPGGQQGLKRPFHSEGFPVQQYGSGGMSGYPNQPLQYPAGPQQRCAPSPSYPSSRMPLMGQYSSGSHNPAQFPPGAGQPNPPQYYKSEPFNGQGSLPSGGAGGYNAFTQAAVSGPGRGGVMPGYPSSPMGGNPTPPMTPGTSIPPYLSPGQDTKPPYLPPDIKPNINTQQPSTGNPSDDLRLTFPVRDGVVLEPFRLEHNLAVSNHAFQLRDSVYKTLMLRPDLELQFKCYHHEDRQMNTNWPASVQVSVNATPLCIERGDNKTSHKPLYLKQVCQPGRNTVQITVTACCCSHLFVLQLVHRPSVRSVLQGLMKKRLLPAEHCITKIKRNFSSGTIPGTPGPERRGRRRADGDQSFSQMSDHVQTNPAAGQRPRLQTHTVFRPGVLSAASIVNEGRGDVLCASTSCIDASSHVSDRLGVKSNQQFVPVVHSKTALLEGLEVDQYMLGILVYIQNSDYEEITIDPVCGWRPVPVKPDLHIKEEPDGPVLKRCRTVSPSHMVLPNVMEMIAALGPASSPYQGMTAGGRNTPDYNRPGSQGFSSQTGFTDFPNTPGTPTLGEYASSGPPPPLPYQSEQTSHSGRIEHAHNLLQQQHSSGVHGNQSLGDAGSPLPQRNANTQSSRLQSEGSFGLGGPGAPGGEGADHALDLLPELTNPDELLSYLGPPDLPNNSSDDLLSLFENN</sequence>
<comment type="caution">
    <text evidence="1">The sequence shown here is derived from an EMBL/GenBank/DDBJ whole genome shotgun (WGS) entry which is preliminary data.</text>
</comment>
<dbReference type="EMBL" id="CM011690">
    <property type="protein sequence ID" value="TMS08651.1"/>
    <property type="molecule type" value="Genomic_DNA"/>
</dbReference>
<evidence type="ECO:0000313" key="2">
    <source>
        <dbReference type="Proteomes" id="UP000793456"/>
    </source>
</evidence>
<reference evidence="1" key="1">
    <citation type="submission" date="2018-11" db="EMBL/GenBank/DDBJ databases">
        <title>The sequence and de novo assembly of Larimichthys crocea genome using PacBio and Hi-C technologies.</title>
        <authorList>
            <person name="Xu P."/>
            <person name="Chen B."/>
            <person name="Zhou Z."/>
            <person name="Ke Q."/>
            <person name="Wu Y."/>
            <person name="Bai H."/>
            <person name="Pu F."/>
        </authorList>
    </citation>
    <scope>NUCLEOTIDE SEQUENCE</scope>
    <source>
        <tissue evidence="1">Muscle</tissue>
    </source>
</reference>
<keyword evidence="2" id="KW-1185">Reference proteome</keyword>
<organism evidence="1 2">
    <name type="scientific">Larimichthys crocea</name>
    <name type="common">Large yellow croaker</name>
    <name type="synonym">Pseudosciaena crocea</name>
    <dbReference type="NCBI Taxonomy" id="215358"/>
    <lineage>
        <taxon>Eukaryota</taxon>
        <taxon>Metazoa</taxon>
        <taxon>Chordata</taxon>
        <taxon>Craniata</taxon>
        <taxon>Vertebrata</taxon>
        <taxon>Euteleostomi</taxon>
        <taxon>Actinopterygii</taxon>
        <taxon>Neopterygii</taxon>
        <taxon>Teleostei</taxon>
        <taxon>Neoteleostei</taxon>
        <taxon>Acanthomorphata</taxon>
        <taxon>Eupercaria</taxon>
        <taxon>Sciaenidae</taxon>
        <taxon>Larimichthys</taxon>
    </lineage>
</organism>
<proteinExistence type="predicted"/>
<gene>
    <name evidence="1" type="ORF">E3U43_006134</name>
</gene>
<name>A0ACD3QN76_LARCR</name>
<evidence type="ECO:0000313" key="1">
    <source>
        <dbReference type="EMBL" id="TMS08651.1"/>
    </source>
</evidence>
<dbReference type="Proteomes" id="UP000793456">
    <property type="component" value="Chromosome XVII"/>
</dbReference>
<accession>A0ACD3QN76</accession>